<name>A0ABR7L0H0_9PSEU</name>
<dbReference type="InterPro" id="IPR002933">
    <property type="entry name" value="Peptidase_M20"/>
</dbReference>
<dbReference type="NCBIfam" id="TIGR01900">
    <property type="entry name" value="dapE-gram_pos"/>
    <property type="match status" value="1"/>
</dbReference>
<proteinExistence type="predicted"/>
<dbReference type="InterPro" id="IPR011650">
    <property type="entry name" value="Peptidase_M20_dimer"/>
</dbReference>
<keyword evidence="8" id="KW-1185">Reference proteome</keyword>
<dbReference type="GO" id="GO:0009014">
    <property type="term" value="F:succinyl-diaminopimelate desuccinylase activity"/>
    <property type="evidence" value="ECO:0007669"/>
    <property type="project" value="UniProtKB-EC"/>
</dbReference>
<evidence type="ECO:0000256" key="5">
    <source>
        <dbReference type="NCBIfam" id="TIGR01900"/>
    </source>
</evidence>
<dbReference type="Pfam" id="PF01546">
    <property type="entry name" value="Peptidase_M20"/>
    <property type="match status" value="1"/>
</dbReference>
<organism evidence="7 8">
    <name type="scientific">Actinokineospora xionganensis</name>
    <dbReference type="NCBI Taxonomy" id="2684470"/>
    <lineage>
        <taxon>Bacteria</taxon>
        <taxon>Bacillati</taxon>
        <taxon>Actinomycetota</taxon>
        <taxon>Actinomycetes</taxon>
        <taxon>Pseudonocardiales</taxon>
        <taxon>Pseudonocardiaceae</taxon>
        <taxon>Actinokineospora</taxon>
    </lineage>
</organism>
<dbReference type="PROSITE" id="PS00758">
    <property type="entry name" value="ARGE_DAPE_CPG2_1"/>
    <property type="match status" value="1"/>
</dbReference>
<dbReference type="Pfam" id="PF07687">
    <property type="entry name" value="M20_dimer"/>
    <property type="match status" value="1"/>
</dbReference>
<dbReference type="InterPro" id="IPR050072">
    <property type="entry name" value="Peptidase_M20A"/>
</dbReference>
<evidence type="ECO:0000259" key="6">
    <source>
        <dbReference type="Pfam" id="PF07687"/>
    </source>
</evidence>
<dbReference type="SUPFAM" id="SSF53187">
    <property type="entry name" value="Zn-dependent exopeptidases"/>
    <property type="match status" value="1"/>
</dbReference>
<keyword evidence="4" id="KW-0862">Zinc</keyword>
<keyword evidence="3 7" id="KW-0378">Hydrolase</keyword>
<dbReference type="Proteomes" id="UP000734823">
    <property type="component" value="Unassembled WGS sequence"/>
</dbReference>
<evidence type="ECO:0000313" key="7">
    <source>
        <dbReference type="EMBL" id="MBC6446097.1"/>
    </source>
</evidence>
<dbReference type="InterPro" id="IPR001261">
    <property type="entry name" value="ArgE/DapE_CS"/>
</dbReference>
<evidence type="ECO:0000256" key="2">
    <source>
        <dbReference type="ARBA" id="ARBA00022723"/>
    </source>
</evidence>
<evidence type="ECO:0000256" key="3">
    <source>
        <dbReference type="ARBA" id="ARBA00022801"/>
    </source>
</evidence>
<gene>
    <name evidence="7" type="ORF">GPZ80_02780</name>
</gene>
<accession>A0ABR7L0H0</accession>
<dbReference type="InterPro" id="IPR010174">
    <property type="entry name" value="Succinyl-DAP_deSuclase_DapE"/>
</dbReference>
<dbReference type="EC" id="3.5.1.18" evidence="5"/>
<protein>
    <recommendedName>
        <fullName evidence="5">Succinyl-diaminopimelate desuccinylase</fullName>
        <ecNumber evidence="5">3.5.1.18</ecNumber>
    </recommendedName>
</protein>
<sequence length="366" mass="38651">MTAQHAEGVRHADNVFDLTAALVGIGSVSREEALLAGLVAQRLRERAPHLWVTRVGDNVVARTERGLPTRVLLAGHLDTVPGSPPAEPRRDGDTIAGLGAVDMKGGVAVMLMLAELARDAPHDLTFAFYDKEEIGSHQSGMRVLFDEHHDLVAADAAVLLEPTGGLIEAGCQGNLVVEFEFTGARAHTARPWQGSNAVHRATAALGRFAAFDPPPVEIDGLLYRQSVSVVAVSGGVQGNVVPDRCTVRVNFRHAPHTSTEAAVAQLKALAPEAADARVLLCSPPAPPALTHPVLRTLRETGDLPVRPKLGWTDVGRFAAHGIPALNFGPGDPELAHTPHEVVTRDALDHCLAVLLAFTDAALAATV</sequence>
<dbReference type="RefSeq" id="WP_187218135.1">
    <property type="nucleotide sequence ID" value="NZ_JABVED010000001.1"/>
</dbReference>
<dbReference type="PANTHER" id="PTHR43808">
    <property type="entry name" value="ACETYLORNITHINE DEACETYLASE"/>
    <property type="match status" value="1"/>
</dbReference>
<dbReference type="Gene3D" id="3.30.70.360">
    <property type="match status" value="1"/>
</dbReference>
<comment type="cofactor">
    <cofactor evidence="1">
        <name>Zn(2+)</name>
        <dbReference type="ChEBI" id="CHEBI:29105"/>
    </cofactor>
</comment>
<dbReference type="EMBL" id="JABVED010000001">
    <property type="protein sequence ID" value="MBC6446097.1"/>
    <property type="molecule type" value="Genomic_DNA"/>
</dbReference>
<evidence type="ECO:0000256" key="1">
    <source>
        <dbReference type="ARBA" id="ARBA00001947"/>
    </source>
</evidence>
<evidence type="ECO:0000256" key="4">
    <source>
        <dbReference type="ARBA" id="ARBA00022833"/>
    </source>
</evidence>
<comment type="caution">
    <text evidence="7">The sequence shown here is derived from an EMBL/GenBank/DDBJ whole genome shotgun (WGS) entry which is preliminary data.</text>
</comment>
<dbReference type="PANTHER" id="PTHR43808:SF31">
    <property type="entry name" value="N-ACETYL-L-CITRULLINE DEACETYLASE"/>
    <property type="match status" value="1"/>
</dbReference>
<reference evidence="7 8" key="1">
    <citation type="submission" date="2020-06" db="EMBL/GenBank/DDBJ databases">
        <title>Actinokineospora xiongansis sp. nov., isolated from soil of Baiyangdian.</title>
        <authorList>
            <person name="Zhang X."/>
        </authorList>
    </citation>
    <scope>NUCLEOTIDE SEQUENCE [LARGE SCALE GENOMIC DNA]</scope>
    <source>
        <strain evidence="7 8">HBU206404</strain>
    </source>
</reference>
<feature type="domain" description="Peptidase M20 dimerisation" evidence="6">
    <location>
        <begin position="173"/>
        <end position="274"/>
    </location>
</feature>
<dbReference type="Gene3D" id="3.40.630.10">
    <property type="entry name" value="Zn peptidases"/>
    <property type="match status" value="1"/>
</dbReference>
<evidence type="ECO:0000313" key="8">
    <source>
        <dbReference type="Proteomes" id="UP000734823"/>
    </source>
</evidence>
<dbReference type="SUPFAM" id="SSF55031">
    <property type="entry name" value="Bacterial exopeptidase dimerisation domain"/>
    <property type="match status" value="1"/>
</dbReference>
<keyword evidence="2" id="KW-0479">Metal-binding</keyword>
<dbReference type="InterPro" id="IPR036264">
    <property type="entry name" value="Bact_exopeptidase_dim_dom"/>
</dbReference>